<feature type="compositionally biased region" description="Basic and acidic residues" evidence="1">
    <location>
        <begin position="312"/>
        <end position="338"/>
    </location>
</feature>
<name>A0A388L5Q2_CHABU</name>
<dbReference type="FunFam" id="3.30.70.270:FF:000020">
    <property type="entry name" value="Transposon Tf2-6 polyprotein-like Protein"/>
    <property type="match status" value="1"/>
</dbReference>
<dbReference type="InterPro" id="IPR041577">
    <property type="entry name" value="RT_RNaseH_2"/>
</dbReference>
<feature type="compositionally biased region" description="Basic and acidic residues" evidence="1">
    <location>
        <begin position="878"/>
        <end position="895"/>
    </location>
</feature>
<dbReference type="InterPro" id="IPR051320">
    <property type="entry name" value="Viral_Replic_Matur_Polypro"/>
</dbReference>
<dbReference type="Gene3D" id="3.30.70.270">
    <property type="match status" value="2"/>
</dbReference>
<feature type="compositionally biased region" description="Basic and acidic residues" evidence="1">
    <location>
        <begin position="346"/>
        <end position="362"/>
    </location>
</feature>
<feature type="region of interest" description="Disordered" evidence="1">
    <location>
        <begin position="311"/>
        <end position="368"/>
    </location>
</feature>
<gene>
    <name evidence="3" type="ORF">CBR_g24045</name>
</gene>
<dbReference type="OrthoDB" id="3186349at2759"/>
<sequence>MHTPRGLIHMNVAPQGWTNTVAMVQRNMIRVMQTVSPHITQPYIDDLAVKGPRKREDDEVLPRVRRFVWRHIQDLDKVLGLLEEYNLMASGPKSKHCMKETTILGFVCNENGRRPDVKKTDKIVEWPVPFRSVTDVRSFLGTCGFWRSFVKNFAAKTEQLRKLVQQDQEWTWDEDQEEAVANMREKFRKGGLVLGAPDYDATETRPFIVETDAGPTALGGVLIQADIKGKERPLRFESRTLPIRLEIVNADDFIPTFDQFMQDQAILQSEWMTTLPLWTRKAERPLARQIRDMARDWDGCRAHLRAAFRQTEPPRPRVERRLRSCRQREPEPAEDRISRRGRKALARREEETVPEAEERGEGPECELGPVEFHRYTGGGPGEAPQHIQEEIPVVEGSLQELEAHLDAAQWREPLMSERRIEAVAEVPQEDVLDPEQEEELSATKGRTGDEIIEVEEDTPPQGPAVGLRLGSPLKSPPDTRKKVQRKEVSISVSETTLSPTGMEASEAEGASLRREADSLIDSHLAAHGLKPPSLEEVIPVESPREPGQAEREVETRISGEVEQCTVEEVPARETAEAKQARVARRWEEIRQEGQRLEAAGVLPSPPPPYKPYGLPEMWGEFLARHGEGLTAPGKAEVETSQRADEYLDQRIRSVSKTSLDGYMMLEADLRRKELREAGLESRLGTIEAEVRELRALVASQAATILELRQQLHGSRDGAESSRPGGQSQPRHGISEQPAVAEPQREAPMGRVILEPEEAKAKRKAERDAFEFRAPTELAVLPTMFADPAMPPSLEERLPSASDEPPQGSTGGSLDVLLEAVHSMQEDAGLFSPESKLEESLESEMGGAIEDIIAGRPQRLDTPDYEPVGARVQPGSSPRESEAGSEGPKDVPQCHELDEEARETPSPAGPQRKKKRPRKSFDSTCFYCTRGEHRALQCLKFLKDQADGKVSEKMYDRQGRVVERAVDGGRAQLYEQNQEEMSEKGLVHLNKSWIFL</sequence>
<organism evidence="3 4">
    <name type="scientific">Chara braunii</name>
    <name type="common">Braun's stonewort</name>
    <dbReference type="NCBI Taxonomy" id="69332"/>
    <lineage>
        <taxon>Eukaryota</taxon>
        <taxon>Viridiplantae</taxon>
        <taxon>Streptophyta</taxon>
        <taxon>Charophyceae</taxon>
        <taxon>Charales</taxon>
        <taxon>Characeae</taxon>
        <taxon>Chara</taxon>
    </lineage>
</organism>
<dbReference type="InterPro" id="IPR043502">
    <property type="entry name" value="DNA/RNA_pol_sf"/>
</dbReference>
<feature type="compositionally biased region" description="Basic and acidic residues" evidence="1">
    <location>
        <begin position="756"/>
        <end position="767"/>
    </location>
</feature>
<feature type="region of interest" description="Disordered" evidence="1">
    <location>
        <begin position="539"/>
        <end position="559"/>
    </location>
</feature>
<protein>
    <recommendedName>
        <fullName evidence="2">Reverse transcriptase/retrotransposon-derived protein RNase H-like domain-containing protein</fullName>
    </recommendedName>
</protein>
<proteinExistence type="predicted"/>
<dbReference type="PANTHER" id="PTHR33064:SF37">
    <property type="entry name" value="RIBONUCLEASE H"/>
    <property type="match status" value="1"/>
</dbReference>
<dbReference type="InterPro" id="IPR043128">
    <property type="entry name" value="Rev_trsase/Diguanyl_cyclase"/>
</dbReference>
<evidence type="ECO:0000313" key="4">
    <source>
        <dbReference type="Proteomes" id="UP000265515"/>
    </source>
</evidence>
<feature type="region of interest" description="Disordered" evidence="1">
    <location>
        <begin position="422"/>
        <end position="512"/>
    </location>
</feature>
<feature type="compositionally biased region" description="Basic and acidic residues" evidence="1">
    <location>
        <begin position="477"/>
        <end position="488"/>
    </location>
</feature>
<dbReference type="EMBL" id="BFEA01000272">
    <property type="protein sequence ID" value="GBG77598.1"/>
    <property type="molecule type" value="Genomic_DNA"/>
</dbReference>
<comment type="caution">
    <text evidence="3">The sequence shown here is derived from an EMBL/GenBank/DDBJ whole genome shotgun (WGS) entry which is preliminary data.</text>
</comment>
<evidence type="ECO:0000256" key="1">
    <source>
        <dbReference type="SAM" id="MobiDB-lite"/>
    </source>
</evidence>
<feature type="compositionally biased region" description="Acidic residues" evidence="1">
    <location>
        <begin position="427"/>
        <end position="440"/>
    </location>
</feature>
<feature type="domain" description="Reverse transcriptase/retrotransposon-derived protein RNase H-like" evidence="2">
    <location>
        <begin position="172"/>
        <end position="241"/>
    </location>
</feature>
<feature type="region of interest" description="Disordered" evidence="1">
    <location>
        <begin position="785"/>
        <end position="842"/>
    </location>
</feature>
<keyword evidence="4" id="KW-1185">Reference proteome</keyword>
<feature type="compositionally biased region" description="Polar residues" evidence="1">
    <location>
        <begin position="490"/>
        <end position="499"/>
    </location>
</feature>
<feature type="compositionally biased region" description="Basic and acidic residues" evidence="1">
    <location>
        <begin position="542"/>
        <end position="559"/>
    </location>
</feature>
<accession>A0A388L5Q2</accession>
<dbReference type="AlphaFoldDB" id="A0A388L5Q2"/>
<feature type="region of interest" description="Disordered" evidence="1">
    <location>
        <begin position="710"/>
        <end position="767"/>
    </location>
</feature>
<dbReference type="SUPFAM" id="SSF56672">
    <property type="entry name" value="DNA/RNA polymerases"/>
    <property type="match status" value="1"/>
</dbReference>
<evidence type="ECO:0000259" key="2">
    <source>
        <dbReference type="Pfam" id="PF17919"/>
    </source>
</evidence>
<evidence type="ECO:0000313" key="3">
    <source>
        <dbReference type="EMBL" id="GBG77598.1"/>
    </source>
</evidence>
<dbReference type="Gramene" id="GBG77598">
    <property type="protein sequence ID" value="GBG77598"/>
    <property type="gene ID" value="CBR_g24045"/>
</dbReference>
<dbReference type="Pfam" id="PF17919">
    <property type="entry name" value="RT_RNaseH_2"/>
    <property type="match status" value="1"/>
</dbReference>
<reference evidence="3 4" key="1">
    <citation type="journal article" date="2018" name="Cell">
        <title>The Chara Genome: Secondary Complexity and Implications for Plant Terrestrialization.</title>
        <authorList>
            <person name="Nishiyama T."/>
            <person name="Sakayama H."/>
            <person name="Vries J.D."/>
            <person name="Buschmann H."/>
            <person name="Saint-Marcoux D."/>
            <person name="Ullrich K.K."/>
            <person name="Haas F.B."/>
            <person name="Vanderstraeten L."/>
            <person name="Becker D."/>
            <person name="Lang D."/>
            <person name="Vosolsobe S."/>
            <person name="Rombauts S."/>
            <person name="Wilhelmsson P.K.I."/>
            <person name="Janitza P."/>
            <person name="Kern R."/>
            <person name="Heyl A."/>
            <person name="Rumpler F."/>
            <person name="Villalobos L.I.A.C."/>
            <person name="Clay J.M."/>
            <person name="Skokan R."/>
            <person name="Toyoda A."/>
            <person name="Suzuki Y."/>
            <person name="Kagoshima H."/>
            <person name="Schijlen E."/>
            <person name="Tajeshwar N."/>
            <person name="Catarino B."/>
            <person name="Hetherington A.J."/>
            <person name="Saltykova A."/>
            <person name="Bonnot C."/>
            <person name="Breuninger H."/>
            <person name="Symeonidi A."/>
            <person name="Radhakrishnan G.V."/>
            <person name="Van Nieuwerburgh F."/>
            <person name="Deforce D."/>
            <person name="Chang C."/>
            <person name="Karol K.G."/>
            <person name="Hedrich R."/>
            <person name="Ulvskov P."/>
            <person name="Glockner G."/>
            <person name="Delwiche C.F."/>
            <person name="Petrasek J."/>
            <person name="Van de Peer Y."/>
            <person name="Friml J."/>
            <person name="Beilby M."/>
            <person name="Dolan L."/>
            <person name="Kohara Y."/>
            <person name="Sugano S."/>
            <person name="Fujiyama A."/>
            <person name="Delaux P.-M."/>
            <person name="Quint M."/>
            <person name="TheiBen G."/>
            <person name="Hagemann M."/>
            <person name="Harholt J."/>
            <person name="Dunand C."/>
            <person name="Zachgo S."/>
            <person name="Langdale J."/>
            <person name="Maumus F."/>
            <person name="Straeten D.V.D."/>
            <person name="Gould S.B."/>
            <person name="Rensing S.A."/>
        </authorList>
    </citation>
    <scope>NUCLEOTIDE SEQUENCE [LARGE SCALE GENOMIC DNA]</scope>
    <source>
        <strain evidence="3 4">S276</strain>
    </source>
</reference>
<feature type="region of interest" description="Disordered" evidence="1">
    <location>
        <begin position="855"/>
        <end position="918"/>
    </location>
</feature>
<dbReference type="PANTHER" id="PTHR33064">
    <property type="entry name" value="POL PROTEIN"/>
    <property type="match status" value="1"/>
</dbReference>
<dbReference type="Proteomes" id="UP000265515">
    <property type="component" value="Unassembled WGS sequence"/>
</dbReference>